<dbReference type="InterPro" id="IPR011335">
    <property type="entry name" value="Restrct_endonuc-II-like"/>
</dbReference>
<sequence length="196" mass="22489">MTYTPVRYRSYQEYLDDEQLDLETNYRLLSTGELIEVASEDDINLRIAIQLAFALLTQVPQLKNLIRTNVKELQVNPVGDRWVNRKPDVLVMQPEHLITARKAITLDQLPPQFVAELVSPGPESSDNYQRDYVWKRSQYQQLGILEYWIVDPHRQKVTVLILVEGKYQEIVYAGDLPICSGVFPTLLLTASDVLAG</sequence>
<accession>A0A2W4WED3</accession>
<feature type="domain" description="Putative restriction endonuclease" evidence="1">
    <location>
        <begin position="22"/>
        <end position="188"/>
    </location>
</feature>
<dbReference type="EMBL" id="QBMC01000009">
    <property type="protein sequence ID" value="PZO22521.1"/>
    <property type="molecule type" value="Genomic_DNA"/>
</dbReference>
<dbReference type="PANTHER" id="PTHR34107">
    <property type="entry name" value="SLL0198 PROTEIN-RELATED"/>
    <property type="match status" value="1"/>
</dbReference>
<dbReference type="AlphaFoldDB" id="A0A2W4WED3"/>
<protein>
    <recommendedName>
        <fullName evidence="1">Putative restriction endonuclease domain-containing protein</fullName>
    </recommendedName>
</protein>
<dbReference type="CDD" id="cd06260">
    <property type="entry name" value="DUF820-like"/>
    <property type="match status" value="1"/>
</dbReference>
<organism evidence="2 3">
    <name type="scientific">Leptolyngbya foveolarum</name>
    <dbReference type="NCBI Taxonomy" id="47253"/>
    <lineage>
        <taxon>Bacteria</taxon>
        <taxon>Bacillati</taxon>
        <taxon>Cyanobacteriota</taxon>
        <taxon>Cyanophyceae</taxon>
        <taxon>Leptolyngbyales</taxon>
        <taxon>Leptolyngbyaceae</taxon>
        <taxon>Leptolyngbya group</taxon>
        <taxon>Leptolyngbya</taxon>
    </lineage>
</organism>
<dbReference type="Gene3D" id="3.90.1570.10">
    <property type="entry name" value="tt1808, chain A"/>
    <property type="match status" value="1"/>
</dbReference>
<dbReference type="PANTHER" id="PTHR34107:SF2">
    <property type="entry name" value="SLL0888 PROTEIN"/>
    <property type="match status" value="1"/>
</dbReference>
<proteinExistence type="predicted"/>
<name>A0A2W4WED3_9CYAN</name>
<dbReference type="InterPro" id="IPR012296">
    <property type="entry name" value="Nuclease_put_TT1808"/>
</dbReference>
<evidence type="ECO:0000259" key="1">
    <source>
        <dbReference type="Pfam" id="PF05685"/>
    </source>
</evidence>
<evidence type="ECO:0000313" key="2">
    <source>
        <dbReference type="EMBL" id="PZO22521.1"/>
    </source>
</evidence>
<reference evidence="3" key="1">
    <citation type="submission" date="2018-04" db="EMBL/GenBank/DDBJ databases">
        <authorList>
            <person name="Cornet L."/>
        </authorList>
    </citation>
    <scope>NUCLEOTIDE SEQUENCE [LARGE SCALE GENOMIC DNA]</scope>
</reference>
<reference evidence="2 3" key="2">
    <citation type="submission" date="2018-06" db="EMBL/GenBank/DDBJ databases">
        <title>Metagenomic assembly of (sub)arctic Cyanobacteria and their associated microbiome from non-axenic cultures.</title>
        <authorList>
            <person name="Baurain D."/>
        </authorList>
    </citation>
    <scope>NUCLEOTIDE SEQUENCE [LARGE SCALE GENOMIC DNA]</scope>
    <source>
        <strain evidence="2">ULC129bin1</strain>
    </source>
</reference>
<evidence type="ECO:0000313" key="3">
    <source>
        <dbReference type="Proteomes" id="UP000249354"/>
    </source>
</evidence>
<dbReference type="SUPFAM" id="SSF52980">
    <property type="entry name" value="Restriction endonuclease-like"/>
    <property type="match status" value="1"/>
</dbReference>
<dbReference type="Proteomes" id="UP000249354">
    <property type="component" value="Unassembled WGS sequence"/>
</dbReference>
<dbReference type="Pfam" id="PF05685">
    <property type="entry name" value="Uma2"/>
    <property type="match status" value="1"/>
</dbReference>
<gene>
    <name evidence="2" type="ORF">DCF25_02655</name>
</gene>
<comment type="caution">
    <text evidence="2">The sequence shown here is derived from an EMBL/GenBank/DDBJ whole genome shotgun (WGS) entry which is preliminary data.</text>
</comment>
<dbReference type="InterPro" id="IPR008538">
    <property type="entry name" value="Uma2"/>
</dbReference>